<dbReference type="InterPro" id="IPR003660">
    <property type="entry name" value="HAMP_dom"/>
</dbReference>
<comment type="caution">
    <text evidence="6">The sequence shown here is derived from an EMBL/GenBank/DDBJ whole genome shotgun (WGS) entry which is preliminary data.</text>
</comment>
<dbReference type="AlphaFoldDB" id="A0A849VG37"/>
<dbReference type="EMBL" id="JABBPG010000008">
    <property type="protein sequence ID" value="NOU52175.1"/>
    <property type="molecule type" value="Genomic_DNA"/>
</dbReference>
<protein>
    <recommendedName>
        <fullName evidence="2">diguanylate cyclase</fullName>
        <ecNumber evidence="2">2.7.7.65</ecNumber>
    </recommendedName>
</protein>
<feature type="domain" description="GGDEF" evidence="5">
    <location>
        <begin position="108"/>
        <end position="241"/>
    </location>
</feature>
<dbReference type="InterPro" id="IPR050469">
    <property type="entry name" value="Diguanylate_Cyclase"/>
</dbReference>
<evidence type="ECO:0000256" key="3">
    <source>
        <dbReference type="ARBA" id="ARBA00034247"/>
    </source>
</evidence>
<comment type="catalytic activity">
    <reaction evidence="3">
        <text>2 GTP = 3',3'-c-di-GMP + 2 diphosphate</text>
        <dbReference type="Rhea" id="RHEA:24898"/>
        <dbReference type="ChEBI" id="CHEBI:33019"/>
        <dbReference type="ChEBI" id="CHEBI:37565"/>
        <dbReference type="ChEBI" id="CHEBI:58805"/>
        <dbReference type="EC" id="2.7.7.65"/>
    </reaction>
</comment>
<name>A0A849VG37_9GAMM</name>
<dbReference type="InterPro" id="IPR029787">
    <property type="entry name" value="Nucleotide_cyclase"/>
</dbReference>
<dbReference type="PROSITE" id="PS50887">
    <property type="entry name" value="GGDEF"/>
    <property type="match status" value="1"/>
</dbReference>
<dbReference type="Pfam" id="PF00990">
    <property type="entry name" value="GGDEF"/>
    <property type="match status" value="1"/>
</dbReference>
<dbReference type="Pfam" id="PF00672">
    <property type="entry name" value="HAMP"/>
    <property type="match status" value="1"/>
</dbReference>
<organism evidence="6 7">
    <name type="scientific">Pseudoalteromonas caenipelagi</name>
    <dbReference type="NCBI Taxonomy" id="2726988"/>
    <lineage>
        <taxon>Bacteria</taxon>
        <taxon>Pseudomonadati</taxon>
        <taxon>Pseudomonadota</taxon>
        <taxon>Gammaproteobacteria</taxon>
        <taxon>Alteromonadales</taxon>
        <taxon>Pseudoalteromonadaceae</taxon>
        <taxon>Pseudoalteromonas</taxon>
    </lineage>
</organism>
<dbReference type="GO" id="GO:0052621">
    <property type="term" value="F:diguanylate cyclase activity"/>
    <property type="evidence" value="ECO:0007669"/>
    <property type="project" value="UniProtKB-EC"/>
</dbReference>
<evidence type="ECO:0000313" key="6">
    <source>
        <dbReference type="EMBL" id="NOU52175.1"/>
    </source>
</evidence>
<dbReference type="InterPro" id="IPR043128">
    <property type="entry name" value="Rev_trsase/Diguanyl_cyclase"/>
</dbReference>
<dbReference type="Proteomes" id="UP000586305">
    <property type="component" value="Unassembled WGS sequence"/>
</dbReference>
<dbReference type="FunFam" id="3.30.70.270:FF:000001">
    <property type="entry name" value="Diguanylate cyclase domain protein"/>
    <property type="match status" value="1"/>
</dbReference>
<dbReference type="CDD" id="cd06225">
    <property type="entry name" value="HAMP"/>
    <property type="match status" value="1"/>
</dbReference>
<comment type="cofactor">
    <cofactor evidence="1">
        <name>Mg(2+)</name>
        <dbReference type="ChEBI" id="CHEBI:18420"/>
    </cofactor>
</comment>
<dbReference type="GO" id="GO:0007165">
    <property type="term" value="P:signal transduction"/>
    <property type="evidence" value="ECO:0007669"/>
    <property type="project" value="InterPro"/>
</dbReference>
<proteinExistence type="predicted"/>
<dbReference type="InterPro" id="IPR000160">
    <property type="entry name" value="GGDEF_dom"/>
</dbReference>
<evidence type="ECO:0000256" key="1">
    <source>
        <dbReference type="ARBA" id="ARBA00001946"/>
    </source>
</evidence>
<dbReference type="GO" id="GO:1902201">
    <property type="term" value="P:negative regulation of bacterial-type flagellum-dependent cell motility"/>
    <property type="evidence" value="ECO:0007669"/>
    <property type="project" value="TreeGrafter"/>
</dbReference>
<dbReference type="SMART" id="SM00304">
    <property type="entry name" value="HAMP"/>
    <property type="match status" value="1"/>
</dbReference>
<reference evidence="6 7" key="1">
    <citation type="submission" date="2020-04" db="EMBL/GenBank/DDBJ databases">
        <title>Pseudoalteromonas caenipelagi sp. nov., isolated from a tidal flat.</title>
        <authorList>
            <person name="Park S."/>
            <person name="Yoon J.-H."/>
        </authorList>
    </citation>
    <scope>NUCLEOTIDE SEQUENCE [LARGE SCALE GENOMIC DNA]</scope>
    <source>
        <strain evidence="6 7">JBTF-M23</strain>
    </source>
</reference>
<dbReference type="PANTHER" id="PTHR45138">
    <property type="entry name" value="REGULATORY COMPONENTS OF SENSORY TRANSDUCTION SYSTEM"/>
    <property type="match status" value="1"/>
</dbReference>
<evidence type="ECO:0000259" key="4">
    <source>
        <dbReference type="PROSITE" id="PS50885"/>
    </source>
</evidence>
<dbReference type="PANTHER" id="PTHR45138:SF9">
    <property type="entry name" value="DIGUANYLATE CYCLASE DGCM-RELATED"/>
    <property type="match status" value="1"/>
</dbReference>
<dbReference type="SUPFAM" id="SSF55073">
    <property type="entry name" value="Nucleotide cyclase"/>
    <property type="match status" value="1"/>
</dbReference>
<evidence type="ECO:0000313" key="7">
    <source>
        <dbReference type="Proteomes" id="UP000586305"/>
    </source>
</evidence>
<dbReference type="PROSITE" id="PS50885">
    <property type="entry name" value="HAMP"/>
    <property type="match status" value="1"/>
</dbReference>
<dbReference type="GO" id="GO:0005886">
    <property type="term" value="C:plasma membrane"/>
    <property type="evidence" value="ECO:0007669"/>
    <property type="project" value="TreeGrafter"/>
</dbReference>
<feature type="domain" description="HAMP" evidence="4">
    <location>
        <begin position="20"/>
        <end position="72"/>
    </location>
</feature>
<keyword evidence="7" id="KW-1185">Reference proteome</keyword>
<gene>
    <name evidence="6" type="ORF">HG263_16725</name>
</gene>
<dbReference type="CDD" id="cd01949">
    <property type="entry name" value="GGDEF"/>
    <property type="match status" value="1"/>
</dbReference>
<evidence type="ECO:0000259" key="5">
    <source>
        <dbReference type="PROSITE" id="PS50887"/>
    </source>
</evidence>
<dbReference type="GO" id="GO:0043709">
    <property type="term" value="P:cell adhesion involved in single-species biofilm formation"/>
    <property type="evidence" value="ECO:0007669"/>
    <property type="project" value="TreeGrafter"/>
</dbReference>
<dbReference type="SMART" id="SM00267">
    <property type="entry name" value="GGDEF"/>
    <property type="match status" value="1"/>
</dbReference>
<evidence type="ECO:0000256" key="2">
    <source>
        <dbReference type="ARBA" id="ARBA00012528"/>
    </source>
</evidence>
<dbReference type="Gene3D" id="3.30.70.270">
    <property type="match status" value="1"/>
</dbReference>
<dbReference type="EC" id="2.7.7.65" evidence="2"/>
<dbReference type="RefSeq" id="WP_171627233.1">
    <property type="nucleotide sequence ID" value="NZ_JABBPG010000008.1"/>
</dbReference>
<sequence length="241" mass="26366">MVAILAMVLYGVIGMVIINRSLLTSMDKLTEGASKFANGDTHHSINIGIPIEIASVAHTFNSMKNKISEQHKTLELMANVDGLTGLLNRRKFDELIAQELISATHNSDSLSVILADIDHFKRFNDTYGHQGGDEALKQVANTLKSSIRDIDKACRYGGEEFIVLLPQCNNKEAMAIAERLRSSIEELTLNLGQNQTSSLTASFGIATYPVSAKKPEQLVNCADQALYKAKNSGRNRVSTIT</sequence>
<accession>A0A849VG37</accession>
<dbReference type="Gene3D" id="6.10.340.10">
    <property type="match status" value="1"/>
</dbReference>
<dbReference type="NCBIfam" id="TIGR00254">
    <property type="entry name" value="GGDEF"/>
    <property type="match status" value="1"/>
</dbReference>